<sequence>MLQVSIRCYKLLYDDTSDAYDYFAAFAKTYDCVGPRIIIKTLHLLFCLVFPPPTGCHKQVCAKLNTAPKVNRDVFTEVKGRNNAKKSGVQVANQKLKFAYRPLDYKKMVGARPSTVKGRDPLKIQVQNSFSVLDSDNVKDGGDLGIYQREG</sequence>
<accession>A0AAD8PBX7</accession>
<keyword evidence="2" id="KW-1185">Reference proteome</keyword>
<dbReference type="EMBL" id="JAUHHV010000001">
    <property type="protein sequence ID" value="KAK1441348.1"/>
    <property type="molecule type" value="Genomic_DNA"/>
</dbReference>
<reference evidence="1" key="1">
    <citation type="journal article" date="2023" name="bioRxiv">
        <title>Improved chromosome-level genome assembly for marigold (Tagetes erecta).</title>
        <authorList>
            <person name="Jiang F."/>
            <person name="Yuan L."/>
            <person name="Wang S."/>
            <person name="Wang H."/>
            <person name="Xu D."/>
            <person name="Wang A."/>
            <person name="Fan W."/>
        </authorList>
    </citation>
    <scope>NUCLEOTIDE SEQUENCE</scope>
    <source>
        <strain evidence="1">WSJ</strain>
        <tissue evidence="1">Leaf</tissue>
    </source>
</reference>
<protein>
    <submittedName>
        <fullName evidence="1">Uncharacterized protein</fullName>
    </submittedName>
</protein>
<evidence type="ECO:0000313" key="2">
    <source>
        <dbReference type="Proteomes" id="UP001229421"/>
    </source>
</evidence>
<comment type="caution">
    <text evidence="1">The sequence shown here is derived from an EMBL/GenBank/DDBJ whole genome shotgun (WGS) entry which is preliminary data.</text>
</comment>
<dbReference type="Proteomes" id="UP001229421">
    <property type="component" value="Unassembled WGS sequence"/>
</dbReference>
<proteinExistence type="predicted"/>
<evidence type="ECO:0000313" key="1">
    <source>
        <dbReference type="EMBL" id="KAK1441348.1"/>
    </source>
</evidence>
<dbReference type="AlphaFoldDB" id="A0AAD8PBX7"/>
<name>A0AAD8PBX7_TARER</name>
<gene>
    <name evidence="1" type="ORF">QVD17_07196</name>
</gene>
<organism evidence="1 2">
    <name type="scientific">Tagetes erecta</name>
    <name type="common">African marigold</name>
    <dbReference type="NCBI Taxonomy" id="13708"/>
    <lineage>
        <taxon>Eukaryota</taxon>
        <taxon>Viridiplantae</taxon>
        <taxon>Streptophyta</taxon>
        <taxon>Embryophyta</taxon>
        <taxon>Tracheophyta</taxon>
        <taxon>Spermatophyta</taxon>
        <taxon>Magnoliopsida</taxon>
        <taxon>eudicotyledons</taxon>
        <taxon>Gunneridae</taxon>
        <taxon>Pentapetalae</taxon>
        <taxon>asterids</taxon>
        <taxon>campanulids</taxon>
        <taxon>Asterales</taxon>
        <taxon>Asteraceae</taxon>
        <taxon>Asteroideae</taxon>
        <taxon>Heliantheae alliance</taxon>
        <taxon>Tageteae</taxon>
        <taxon>Tagetes</taxon>
    </lineage>
</organism>